<feature type="signal peptide" evidence="1">
    <location>
        <begin position="1"/>
        <end position="19"/>
    </location>
</feature>
<protein>
    <recommendedName>
        <fullName evidence="4">Secreted protein</fullName>
    </recommendedName>
</protein>
<keyword evidence="1" id="KW-0732">Signal</keyword>
<sequence length="102" mass="11587">MGFILLLVIPPTRISLSLALALSLSFPVLQGDFPLAQADLLCSYASLEKRGVRTERTERESKAQSVIKRKKMMTVSGTDEIKKDACVRKRMAQETERERERF</sequence>
<reference evidence="2 3" key="1">
    <citation type="submission" date="2023-09" db="EMBL/GenBank/DDBJ databases">
        <authorList>
            <person name="Wang M."/>
        </authorList>
    </citation>
    <scope>NUCLEOTIDE SEQUENCE [LARGE SCALE GENOMIC DNA]</scope>
    <source>
        <strain evidence="2">GT-2023</strain>
        <tissue evidence="2">Liver</tissue>
    </source>
</reference>
<evidence type="ECO:0000313" key="2">
    <source>
        <dbReference type="EMBL" id="KAL1272619.1"/>
    </source>
</evidence>
<name>A0ABR3N6V9_9TELE</name>
<organism evidence="2 3">
    <name type="scientific">Cirrhinus molitorella</name>
    <name type="common">mud carp</name>
    <dbReference type="NCBI Taxonomy" id="172907"/>
    <lineage>
        <taxon>Eukaryota</taxon>
        <taxon>Metazoa</taxon>
        <taxon>Chordata</taxon>
        <taxon>Craniata</taxon>
        <taxon>Vertebrata</taxon>
        <taxon>Euteleostomi</taxon>
        <taxon>Actinopterygii</taxon>
        <taxon>Neopterygii</taxon>
        <taxon>Teleostei</taxon>
        <taxon>Ostariophysi</taxon>
        <taxon>Cypriniformes</taxon>
        <taxon>Cyprinidae</taxon>
        <taxon>Labeoninae</taxon>
        <taxon>Labeonini</taxon>
        <taxon>Cirrhinus</taxon>
    </lineage>
</organism>
<proteinExistence type="predicted"/>
<dbReference type="EMBL" id="JAYMGO010000006">
    <property type="protein sequence ID" value="KAL1272619.1"/>
    <property type="molecule type" value="Genomic_DNA"/>
</dbReference>
<accession>A0ABR3N6V9</accession>
<dbReference type="Proteomes" id="UP001558613">
    <property type="component" value="Unassembled WGS sequence"/>
</dbReference>
<gene>
    <name evidence="2" type="ORF">QQF64_028481</name>
</gene>
<feature type="chain" id="PRO_5046582422" description="Secreted protein" evidence="1">
    <location>
        <begin position="20"/>
        <end position="102"/>
    </location>
</feature>
<evidence type="ECO:0000256" key="1">
    <source>
        <dbReference type="SAM" id="SignalP"/>
    </source>
</evidence>
<evidence type="ECO:0008006" key="4">
    <source>
        <dbReference type="Google" id="ProtNLM"/>
    </source>
</evidence>
<comment type="caution">
    <text evidence="2">The sequence shown here is derived from an EMBL/GenBank/DDBJ whole genome shotgun (WGS) entry which is preliminary data.</text>
</comment>
<evidence type="ECO:0000313" key="3">
    <source>
        <dbReference type="Proteomes" id="UP001558613"/>
    </source>
</evidence>
<keyword evidence="3" id="KW-1185">Reference proteome</keyword>